<comment type="similarity">
    <text evidence="3">Belongs to the ATG2 family.</text>
</comment>
<evidence type="ECO:0000256" key="7">
    <source>
        <dbReference type="ARBA" id="ARBA00023006"/>
    </source>
</evidence>
<evidence type="ECO:0000256" key="2">
    <source>
        <dbReference type="ARBA" id="ARBA00004623"/>
    </source>
</evidence>
<dbReference type="STRING" id="5098.A0A507R0Z3"/>
<evidence type="ECO:0000256" key="6">
    <source>
        <dbReference type="ARBA" id="ARBA00022824"/>
    </source>
</evidence>
<dbReference type="Pfam" id="PF13329">
    <property type="entry name" value="ATG2_CAD"/>
    <property type="match status" value="1"/>
</dbReference>
<keyword evidence="9" id="KW-0472">Membrane</keyword>
<feature type="compositionally biased region" description="Basic and acidic residues" evidence="13">
    <location>
        <begin position="380"/>
        <end position="393"/>
    </location>
</feature>
<feature type="region of interest" description="Disordered" evidence="13">
    <location>
        <begin position="597"/>
        <end position="649"/>
    </location>
</feature>
<dbReference type="GO" id="GO:0000422">
    <property type="term" value="P:autophagy of mitochondrion"/>
    <property type="evidence" value="ECO:0007669"/>
    <property type="project" value="TreeGrafter"/>
</dbReference>
<evidence type="ECO:0000256" key="3">
    <source>
        <dbReference type="ARBA" id="ARBA00009714"/>
    </source>
</evidence>
<dbReference type="Proteomes" id="UP000319663">
    <property type="component" value="Unassembled WGS sequence"/>
</dbReference>
<evidence type="ECO:0000256" key="12">
    <source>
        <dbReference type="ARBA" id="ARBA00024631"/>
    </source>
</evidence>
<feature type="compositionally biased region" description="Polar residues" evidence="13">
    <location>
        <begin position="502"/>
        <end position="543"/>
    </location>
</feature>
<feature type="compositionally biased region" description="Polar residues" evidence="13">
    <location>
        <begin position="444"/>
        <end position="453"/>
    </location>
</feature>
<dbReference type="GO" id="GO:0006869">
    <property type="term" value="P:lipid transport"/>
    <property type="evidence" value="ECO:0007669"/>
    <property type="project" value="UniProtKB-KW"/>
</dbReference>
<feature type="region of interest" description="Disordered" evidence="13">
    <location>
        <begin position="109"/>
        <end position="130"/>
    </location>
</feature>
<organism evidence="14 15">
    <name type="scientific">Monascus purpureus</name>
    <name type="common">Red mold</name>
    <name type="synonym">Monascus anka</name>
    <dbReference type="NCBI Taxonomy" id="5098"/>
    <lineage>
        <taxon>Eukaryota</taxon>
        <taxon>Fungi</taxon>
        <taxon>Dikarya</taxon>
        <taxon>Ascomycota</taxon>
        <taxon>Pezizomycotina</taxon>
        <taxon>Eurotiomycetes</taxon>
        <taxon>Eurotiomycetidae</taxon>
        <taxon>Eurotiales</taxon>
        <taxon>Aspergillaceae</taxon>
        <taxon>Monascus</taxon>
    </lineage>
</organism>
<feature type="compositionally biased region" description="Basic and acidic residues" evidence="13">
    <location>
        <begin position="454"/>
        <end position="464"/>
    </location>
</feature>
<feature type="compositionally biased region" description="Polar residues" evidence="13">
    <location>
        <begin position="465"/>
        <end position="484"/>
    </location>
</feature>
<evidence type="ECO:0000313" key="14">
    <source>
        <dbReference type="EMBL" id="TQB76095.1"/>
    </source>
</evidence>
<accession>A0A507R0Z3</accession>
<evidence type="ECO:0000256" key="10">
    <source>
        <dbReference type="ARBA" id="ARBA00024479"/>
    </source>
</evidence>
<keyword evidence="6" id="KW-0256">Endoplasmic reticulum</keyword>
<feature type="region of interest" description="Disordered" evidence="13">
    <location>
        <begin position="295"/>
        <end position="547"/>
    </location>
</feature>
<evidence type="ECO:0000256" key="11">
    <source>
        <dbReference type="ARBA" id="ARBA00024615"/>
    </source>
</evidence>
<dbReference type="GO" id="GO:0000045">
    <property type="term" value="P:autophagosome assembly"/>
    <property type="evidence" value="ECO:0007669"/>
    <property type="project" value="TreeGrafter"/>
</dbReference>
<dbReference type="OrthoDB" id="18982at2759"/>
<feature type="compositionally biased region" description="Basic and acidic residues" evidence="13">
    <location>
        <begin position="606"/>
        <end position="616"/>
    </location>
</feature>
<dbReference type="GO" id="GO:0061723">
    <property type="term" value="P:glycophagy"/>
    <property type="evidence" value="ECO:0007669"/>
    <property type="project" value="TreeGrafter"/>
</dbReference>
<feature type="region of interest" description="Disordered" evidence="13">
    <location>
        <begin position="680"/>
        <end position="704"/>
    </location>
</feature>
<protein>
    <recommendedName>
        <fullName evidence="4">Autophagy-related protein 2</fullName>
    </recommendedName>
</protein>
<dbReference type="PANTHER" id="PTHR13190">
    <property type="entry name" value="AUTOPHAGY-RELATED 2, ISOFORM A"/>
    <property type="match status" value="1"/>
</dbReference>
<feature type="region of interest" description="Disordered" evidence="13">
    <location>
        <begin position="2134"/>
        <end position="2154"/>
    </location>
</feature>
<proteinExistence type="inferred from homology"/>
<dbReference type="GO" id="GO:0034045">
    <property type="term" value="C:phagophore assembly site membrane"/>
    <property type="evidence" value="ECO:0007669"/>
    <property type="project" value="UniProtKB-SubCell"/>
</dbReference>
<dbReference type="GO" id="GO:0034727">
    <property type="term" value="P:piecemeal microautophagy of the nucleus"/>
    <property type="evidence" value="ECO:0007669"/>
    <property type="project" value="TreeGrafter"/>
</dbReference>
<comment type="caution">
    <text evidence="14">The sequence shown here is derived from an EMBL/GenBank/DDBJ whole genome shotgun (WGS) entry which is preliminary data.</text>
</comment>
<dbReference type="EMBL" id="VIFY01000012">
    <property type="protein sequence ID" value="TQB76095.1"/>
    <property type="molecule type" value="Genomic_DNA"/>
</dbReference>
<comment type="subcellular location">
    <subcellularLocation>
        <location evidence="1">Endoplasmic reticulum membrane</location>
        <topology evidence="1">Peripheral membrane protein</topology>
    </subcellularLocation>
    <subcellularLocation>
        <location evidence="2">Preautophagosomal structure membrane</location>
        <topology evidence="2">Peripheral membrane protein</topology>
    </subcellularLocation>
</comment>
<keyword evidence="5" id="KW-0813">Transport</keyword>
<dbReference type="GO" id="GO:0043495">
    <property type="term" value="F:protein-membrane adaptor activity"/>
    <property type="evidence" value="ECO:0007669"/>
    <property type="project" value="TreeGrafter"/>
</dbReference>
<dbReference type="GO" id="GO:0061709">
    <property type="term" value="P:reticulophagy"/>
    <property type="evidence" value="ECO:0007669"/>
    <property type="project" value="TreeGrafter"/>
</dbReference>
<feature type="compositionally biased region" description="Polar residues" evidence="13">
    <location>
        <begin position="623"/>
        <end position="640"/>
    </location>
</feature>
<dbReference type="GO" id="GO:0061908">
    <property type="term" value="C:phagophore"/>
    <property type="evidence" value="ECO:0007669"/>
    <property type="project" value="TreeGrafter"/>
</dbReference>
<gene>
    <name evidence="14" type="primary">ATG2</name>
    <name evidence="14" type="ORF">MPDQ_000859</name>
</gene>
<comment type="catalytic activity">
    <reaction evidence="10">
        <text>a 1,2-diacyl-sn-glycero-3-phospho-L-serine(in) = a 1,2-diacyl-sn-glycero-3-phospho-L-serine(out)</text>
        <dbReference type="Rhea" id="RHEA:38663"/>
        <dbReference type="ChEBI" id="CHEBI:57262"/>
    </reaction>
</comment>
<evidence type="ECO:0000256" key="1">
    <source>
        <dbReference type="ARBA" id="ARBA00004406"/>
    </source>
</evidence>
<evidence type="ECO:0000256" key="8">
    <source>
        <dbReference type="ARBA" id="ARBA00023055"/>
    </source>
</evidence>
<reference evidence="14 15" key="1">
    <citation type="submission" date="2019-06" db="EMBL/GenBank/DDBJ databases">
        <title>Wine fermentation using esterase from Monascus purpureus.</title>
        <authorList>
            <person name="Geng C."/>
            <person name="Zhang Y."/>
        </authorList>
    </citation>
    <scope>NUCLEOTIDE SEQUENCE [LARGE SCALE GENOMIC DNA]</scope>
    <source>
        <strain evidence="14">HQ1</strain>
    </source>
</reference>
<keyword evidence="8" id="KW-0445">Lipid transport</keyword>
<comment type="catalytic activity">
    <reaction evidence="12">
        <text>a 1,2-diacyl-sn-glycero-3-phosphocholine(in) = a 1,2-diacyl-sn-glycero-3-phosphocholine(out)</text>
        <dbReference type="Rhea" id="RHEA:38571"/>
        <dbReference type="ChEBI" id="CHEBI:57643"/>
    </reaction>
</comment>
<feature type="region of interest" description="Disordered" evidence="13">
    <location>
        <begin position="969"/>
        <end position="999"/>
    </location>
</feature>
<keyword evidence="15" id="KW-1185">Reference proteome</keyword>
<feature type="compositionally biased region" description="Basic and acidic residues" evidence="13">
    <location>
        <begin position="2142"/>
        <end position="2154"/>
    </location>
</feature>
<feature type="compositionally biased region" description="Basic and acidic residues" evidence="13">
    <location>
        <begin position="341"/>
        <end position="360"/>
    </location>
</feature>
<dbReference type="PANTHER" id="PTHR13190:SF1">
    <property type="entry name" value="AUTOPHAGY-RELATED 2, ISOFORM A"/>
    <property type="match status" value="1"/>
</dbReference>
<sequence>MAYFLPSFFQKRLLRYALSRLELVDTEALDLDSLGIRWGQRSSVELRDIGLKLEKLSTLLHLPPSTELLSARVQFLRITVPADIYSSGIVCEASGIDIHVKALSEESQGRGKDAKQCHPSAQQGSAHDLGGEQILPRAADLAESFLETEPKEEKEELEAAISSQSQYLKRESSAVGDDEEDLGLGDERVSLPSFVARFLKGITDRLRVEVKDISIRLDIELRQDGMSKRQTEDQPDLVSGLLSVGDVSVNAVSTPDETDGVPFRKEGRRLISLSDVNISLISDPVVFSNYSRFAAPPSPSTTMQSKEGQPWSRSRSPSPPPSRLSRSGSALDMTRSTILERSLESEHPHDTESRDIEPPRDITPPDTQPMEGSTYSLDGRFSDADTDYGERNDGVLGRSPSSSNGHCDDRVLDDPSYLDSVLDFQPGGNGIEDSTAFPQEELQHSQPLSSSEKATSEHGMDRSRTSIGGSQEFRTQSSPRNSVVSHGDDVHMDGTAVGHPPSSVQGSVHSSLETNVHEISQSHNPSPLSDAGSTDSQSGSSNDDLSESRLYSHDEAQSMYMSAVSHGSASESFMPALPGAWVSGRSFRDNAIQGHPVDQVNADQEQEGRFSYKEQAEAEPSTPKLTAQSISFSKEQSGSARETPGPFAPDLNKLMVGKKFFEIDKISLWLPSTDNDVAETDEQSVKLHEKAAESDLGDSSSQNLRDSIVEDGLLGSKVYSSFRTRKGSMESSQLTEIIEQSLPRHPEYEKQLRPDADSAYPNIEIEVSSVAAQFDIATGWLLAKMGQRILHTFGGNNEEFHGPKHDSDAAQSRTFCILGLSKLSVRFVEHLPGFPLENSRLYSSSYPSTLEDVILRISSSGWKANLSLENDTSKLRLDVSKFAFGFATEDLVSFNEGLKMRESVRDVLSPVHADISLSVVKSSDSAKVIATTLPLHLSLNIQRLEEVLGWIGGLSTILELGSSISSVSTMKGARSEPKKRSRGVRFESHPPPARDECRSNSASWKVNVRVGGVVVDVVGETYFKLKTTALKAVSRSEGIGVQIDKAKLTGPFLPNDACDAAPAKVTFDNIRVEYLFTPKEADLDRLLALITPSKDRYEQDDDILLDTLFKQRKQGSVLRVTVSTMKTALSRMDTLDSISQFVNELGALSTVTKYLPEDDRPGILTLVLVKQLDGQVQVGGQVGLIDMKLQNMEVAHISIPSLIAARVGAATVNRNETEELLGPALPLGEGHDLPRTQQPVLMARFIADEMDPTVKIKLFDLRAEYTLPAMIAFLGINNEVASGNVAAGMAQSLANLGDLQSSQQGQAHLSRRLSTKSERTGGSVKPARIEVFLCDCLLGLNPRDTPAKGFVMFTNARFFGAINDNEQSEVTLDLSKASLMIIDDIRNVGYTDNLRRRGATAALRSQDQSLVDMGYVPVSTISSATAIVKVIPLDDGTKSLDVELRDDLLILETCADSTQTLISILNGLQPPAPPSTTLKYRTEVMPIQDMLQSFTGDAYTAEPVLNQENIPDTISEFDKVHGNEEYLDDELDYVSDFHPTIPEAEGGLLAESMTASALAPSTSEALLDSFHSQYYVSSSVSELDFQEDHFSKQSAVGGTAHRWDSTHNTYGLSNESKLRRSPLRVRVRDVHVIWNLFDGYDWQRTRDTISKAVKDVEIKATERRARAANRTSPGPGEEEESVIGDFLFNSIYIGIPANRDPRELHQDINRDIDDLASETGSYATSTTVTAMTSRRAVSPHKRKKLRLSRSRHHKMTFELKGICADFVVFPPDSGETQSSLDVRIKDLDIFDHVATSTWKKFATYMREAGDKESGTSMVHLEVLTVKPIPELAASEIVLKATVLPLRLHVDQDALDFMCRFFEFRDESSPAPNAPGDVPFLQRVEVNAVQVRLDFKPKRVDYAGLRSGRTTEFMNFFVLDGADMVLRHVIIYGVSGFDKLGSTLNDIWMPDIKRNQLPGVLAGLAPIRSLVNVGGGFKDLVVIPMREYRKDGRIVRSIQKGALSFAKTTSSELVKLGAKLAIGTQTVLQGAEDFLNAPGAQFAGLEEDVVDEEETNKISPYADQPVGVVQGLRGAFRGLERDLLLTRDAIVAVPGEVVEGGSAKAAAKAVLKRTPTIILRPAIGMSRAVGQTLLGAGNTLDPTNRRKMEDKYKHH</sequence>
<feature type="region of interest" description="Disordered" evidence="13">
    <location>
        <begin position="162"/>
        <end position="183"/>
    </location>
</feature>
<dbReference type="InterPro" id="IPR026849">
    <property type="entry name" value="ATG2"/>
</dbReference>
<dbReference type="GO" id="GO:0005789">
    <property type="term" value="C:endoplasmic reticulum membrane"/>
    <property type="evidence" value="ECO:0007669"/>
    <property type="project" value="UniProtKB-SubCell"/>
</dbReference>
<keyword evidence="7" id="KW-0072">Autophagy</keyword>
<feature type="compositionally biased region" description="Basic and acidic residues" evidence="13">
    <location>
        <begin position="683"/>
        <end position="693"/>
    </location>
</feature>
<evidence type="ECO:0000256" key="4">
    <source>
        <dbReference type="ARBA" id="ARBA00018070"/>
    </source>
</evidence>
<name>A0A507R0Z3_MONPU</name>
<evidence type="ECO:0000256" key="9">
    <source>
        <dbReference type="ARBA" id="ARBA00023136"/>
    </source>
</evidence>
<evidence type="ECO:0000256" key="5">
    <source>
        <dbReference type="ARBA" id="ARBA00022448"/>
    </source>
</evidence>
<dbReference type="GO" id="GO:0032266">
    <property type="term" value="F:phosphatidylinositol-3-phosphate binding"/>
    <property type="evidence" value="ECO:0007669"/>
    <property type="project" value="TreeGrafter"/>
</dbReference>
<evidence type="ECO:0000313" key="15">
    <source>
        <dbReference type="Proteomes" id="UP000319663"/>
    </source>
</evidence>
<comment type="catalytic activity">
    <reaction evidence="11">
        <text>a 1,2-diacyl-sn-glycero-3-phosphoethanolamine(in) = a 1,2-diacyl-sn-glycero-3-phosphoethanolamine(out)</text>
        <dbReference type="Rhea" id="RHEA:38895"/>
        <dbReference type="ChEBI" id="CHEBI:64612"/>
    </reaction>
</comment>
<feature type="compositionally biased region" description="Basic and acidic residues" evidence="13">
    <location>
        <begin position="973"/>
        <end position="998"/>
    </location>
</feature>
<evidence type="ECO:0000256" key="13">
    <source>
        <dbReference type="SAM" id="MobiDB-lite"/>
    </source>
</evidence>